<dbReference type="KEGG" id="aper:A0U91_17070"/>
<feature type="region of interest" description="Disordered" evidence="1">
    <location>
        <begin position="89"/>
        <end position="108"/>
    </location>
</feature>
<protein>
    <submittedName>
        <fullName evidence="2">Uncharacterized protein</fullName>
    </submittedName>
</protein>
<organism evidence="2 3">
    <name type="scientific">Acetobacter persici</name>
    <dbReference type="NCBI Taxonomy" id="1076596"/>
    <lineage>
        <taxon>Bacteria</taxon>
        <taxon>Pseudomonadati</taxon>
        <taxon>Pseudomonadota</taxon>
        <taxon>Alphaproteobacteria</taxon>
        <taxon>Acetobacterales</taxon>
        <taxon>Acetobacteraceae</taxon>
        <taxon>Acetobacter</taxon>
    </lineage>
</organism>
<reference evidence="2 3" key="1">
    <citation type="submission" date="2016-03" db="EMBL/GenBank/DDBJ databases">
        <title>Acetic acid bacteria sequencing.</title>
        <authorList>
            <person name="Brandt J."/>
            <person name="Jakob F."/>
            <person name="Vogel R.F."/>
        </authorList>
    </citation>
    <scope>NUCLEOTIDE SEQUENCE [LARGE SCALE GENOMIC DNA]</scope>
    <source>
        <strain evidence="2 3">TMW2.1084</strain>
        <plasmid evidence="3">pac1084_1</plasmid>
    </source>
</reference>
<dbReference type="Proteomes" id="UP000189055">
    <property type="component" value="Plasmid pAC1084_1"/>
</dbReference>
<proteinExistence type="predicted"/>
<dbReference type="AlphaFoldDB" id="A0A1U9LJS6"/>
<feature type="compositionally biased region" description="Polar residues" evidence="1">
    <location>
        <begin position="99"/>
        <end position="108"/>
    </location>
</feature>
<accession>A0A1U9LJS6</accession>
<sequence length="108" mass="11797">MAQQTNGRYVVGSLSCDDAITGFWGETLDDGRYLPRRFDSENEANAAIREMADKTLEAYHRGNMASPSSVDDFTVADASSPIIATMLEETFPDLVQDAPSPTENHPTP</sequence>
<keyword evidence="2" id="KW-0614">Plasmid</keyword>
<dbReference type="EMBL" id="CP014688">
    <property type="protein sequence ID" value="AQT06714.1"/>
    <property type="molecule type" value="Genomic_DNA"/>
</dbReference>
<evidence type="ECO:0000313" key="3">
    <source>
        <dbReference type="Proteomes" id="UP000189055"/>
    </source>
</evidence>
<gene>
    <name evidence="2" type="ORF">A0U91_17070</name>
</gene>
<geneLocation type="plasmid" evidence="3">
    <name>pac1084_1</name>
</geneLocation>
<evidence type="ECO:0000313" key="2">
    <source>
        <dbReference type="EMBL" id="AQT06714.1"/>
    </source>
</evidence>
<dbReference type="RefSeq" id="WP_077932340.1">
    <property type="nucleotide sequence ID" value="NZ_CP014688.1"/>
</dbReference>
<name>A0A1U9LJS6_9PROT</name>
<evidence type="ECO:0000256" key="1">
    <source>
        <dbReference type="SAM" id="MobiDB-lite"/>
    </source>
</evidence>